<evidence type="ECO:0000313" key="1">
    <source>
        <dbReference type="EMBL" id="DAD95349.1"/>
    </source>
</evidence>
<accession>A0A8S5NKL7</accession>
<organism evidence="1">
    <name type="scientific">Podoviridae sp. ctsNK10</name>
    <dbReference type="NCBI Taxonomy" id="2826582"/>
    <lineage>
        <taxon>Viruses</taxon>
        <taxon>Duplodnaviria</taxon>
        <taxon>Heunggongvirae</taxon>
        <taxon>Uroviricota</taxon>
        <taxon>Caudoviricetes</taxon>
    </lineage>
</organism>
<name>A0A8S5NKL7_9CAUD</name>
<reference evidence="1" key="1">
    <citation type="journal article" date="2021" name="Proc. Natl. Acad. Sci. U.S.A.">
        <title>A Catalog of Tens of Thousands of Viruses from Human Metagenomes Reveals Hidden Associations with Chronic Diseases.</title>
        <authorList>
            <person name="Tisza M.J."/>
            <person name="Buck C.B."/>
        </authorList>
    </citation>
    <scope>NUCLEOTIDE SEQUENCE</scope>
    <source>
        <strain evidence="1">CtsNK10</strain>
    </source>
</reference>
<sequence>MVYHPTKTYRHYTYRRKPLTCSPILAICSSKS</sequence>
<protein>
    <submittedName>
        <fullName evidence="1">Uncharacterized protein</fullName>
    </submittedName>
</protein>
<proteinExistence type="predicted"/>
<dbReference type="EMBL" id="BK015191">
    <property type="protein sequence ID" value="DAD95349.1"/>
    <property type="molecule type" value="Genomic_DNA"/>
</dbReference>